<evidence type="ECO:0000313" key="1">
    <source>
        <dbReference type="EMBL" id="CAF0925773.1"/>
    </source>
</evidence>
<gene>
    <name evidence="1" type="ORF">OVA965_LOCUS10872</name>
    <name evidence="2" type="ORF">TMI583_LOCUS10869</name>
</gene>
<organism evidence="1 3">
    <name type="scientific">Didymodactylos carnosus</name>
    <dbReference type="NCBI Taxonomy" id="1234261"/>
    <lineage>
        <taxon>Eukaryota</taxon>
        <taxon>Metazoa</taxon>
        <taxon>Spiralia</taxon>
        <taxon>Gnathifera</taxon>
        <taxon>Rotifera</taxon>
        <taxon>Eurotatoria</taxon>
        <taxon>Bdelloidea</taxon>
        <taxon>Philodinida</taxon>
        <taxon>Philodinidae</taxon>
        <taxon>Didymodactylos</taxon>
    </lineage>
</organism>
<reference evidence="1" key="1">
    <citation type="submission" date="2021-02" db="EMBL/GenBank/DDBJ databases">
        <authorList>
            <person name="Nowell W R."/>
        </authorList>
    </citation>
    <scope>NUCLEOTIDE SEQUENCE</scope>
</reference>
<dbReference type="Proteomes" id="UP000682733">
    <property type="component" value="Unassembled WGS sequence"/>
</dbReference>
<dbReference type="AlphaFoldDB" id="A0A8S2DLG8"/>
<evidence type="ECO:0000313" key="3">
    <source>
        <dbReference type="Proteomes" id="UP000677228"/>
    </source>
</evidence>
<name>A0A8S2DLG8_9BILA</name>
<dbReference type="Proteomes" id="UP000677228">
    <property type="component" value="Unassembled WGS sequence"/>
</dbReference>
<evidence type="ECO:0000313" key="2">
    <source>
        <dbReference type="EMBL" id="CAF3702891.1"/>
    </source>
</evidence>
<dbReference type="EMBL" id="CAJNOK010004097">
    <property type="protein sequence ID" value="CAF0925773.1"/>
    <property type="molecule type" value="Genomic_DNA"/>
</dbReference>
<sequence length="111" mass="13232">MASPDFFTRKVYHDVAYVSGTIEYKLNTSLTILNNQLHSHLERLQISFHRLKLENLLEAIAFGFSWDRYQLKCIPIIHEIIQLSRKHQKDQHSLMLLRKKKNTSRKYHGKI</sequence>
<proteinExistence type="predicted"/>
<dbReference type="EMBL" id="CAJOBA010004100">
    <property type="protein sequence ID" value="CAF3702891.1"/>
    <property type="molecule type" value="Genomic_DNA"/>
</dbReference>
<protein>
    <submittedName>
        <fullName evidence="1">Uncharacterized protein</fullName>
    </submittedName>
</protein>
<comment type="caution">
    <text evidence="1">The sequence shown here is derived from an EMBL/GenBank/DDBJ whole genome shotgun (WGS) entry which is preliminary data.</text>
</comment>
<accession>A0A8S2DLG8</accession>